<evidence type="ECO:0000313" key="2">
    <source>
        <dbReference type="EMBL" id="KAA5533348.1"/>
    </source>
</evidence>
<dbReference type="EMBL" id="VWSH01000003">
    <property type="protein sequence ID" value="KAA5533348.1"/>
    <property type="molecule type" value="Genomic_DNA"/>
</dbReference>
<comment type="caution">
    <text evidence="2">The sequence shown here is derived from an EMBL/GenBank/DDBJ whole genome shotgun (WGS) entry which is preliminary data.</text>
</comment>
<evidence type="ECO:0000256" key="1">
    <source>
        <dbReference type="SAM" id="Phobius"/>
    </source>
</evidence>
<feature type="transmembrane region" description="Helical" evidence="1">
    <location>
        <begin position="215"/>
        <end position="238"/>
    </location>
</feature>
<feature type="transmembrane region" description="Helical" evidence="1">
    <location>
        <begin position="258"/>
        <end position="279"/>
    </location>
</feature>
<dbReference type="PANTHER" id="PTHR43044:SF1">
    <property type="entry name" value="QUINOL:CYTOCHROME C OXIDOREDUCTASE QUINONE-BINDING SUBUNIT 2"/>
    <property type="match status" value="1"/>
</dbReference>
<organism evidence="2 3">
    <name type="scientific">Taibaiella lutea</name>
    <dbReference type="NCBI Taxonomy" id="2608001"/>
    <lineage>
        <taxon>Bacteria</taxon>
        <taxon>Pseudomonadati</taxon>
        <taxon>Bacteroidota</taxon>
        <taxon>Chitinophagia</taxon>
        <taxon>Chitinophagales</taxon>
        <taxon>Chitinophagaceae</taxon>
        <taxon>Taibaiella</taxon>
    </lineage>
</organism>
<feature type="transmembrane region" description="Helical" evidence="1">
    <location>
        <begin position="138"/>
        <end position="158"/>
    </location>
</feature>
<accession>A0A5M6CDV0</accession>
<reference evidence="2 3" key="1">
    <citation type="submission" date="2019-09" db="EMBL/GenBank/DDBJ databases">
        <title>Genome sequence and assembly of Taibaiella sp.</title>
        <authorList>
            <person name="Chhetri G."/>
        </authorList>
    </citation>
    <scope>NUCLEOTIDE SEQUENCE [LARGE SCALE GENOMIC DNA]</scope>
    <source>
        <strain evidence="2 3">KVB11</strain>
    </source>
</reference>
<feature type="transmembrane region" description="Helical" evidence="1">
    <location>
        <begin position="325"/>
        <end position="346"/>
    </location>
</feature>
<keyword evidence="1" id="KW-0472">Membrane</keyword>
<sequence length="402" mass="46240">MISERFEVPSRLKSTAIGLLLIGIIALIGGFIALKGGNEHEQARFWIVLLQNSVFFLFISAASIFIQAATSLAQASWIVAYRRVPESIGANVWVFGLIALVVLFCIVFGLGEHNPIYHWVHPHGDEILEGKSAFLNKGMFAGFSIVTVALWSFFGIKFRQMSIAQESAPKNSTKLHWKIVAMGGAFLFVYALSMMSTTPWYWIMSIDAHWYSTLFSWYVFASSFVSGMALILLFTVYLKNQNKLELVTKEHMHDLGKFMFAFSIFWTYLWFAQFMLIWYANMPEETTYFKIRMQGPYSFFFWANLILNFAIPILILMSRPSKRNYFTIVFMAMAIIFGHWLDFYLMTMPGPLQENWHLSWYELGIPCGFIGIMILVVTRTLSKANLIPQNHPYLKETLIHVS</sequence>
<dbReference type="AlphaFoldDB" id="A0A5M6CDV0"/>
<feature type="transmembrane region" description="Helical" evidence="1">
    <location>
        <begin position="12"/>
        <end position="34"/>
    </location>
</feature>
<feature type="transmembrane region" description="Helical" evidence="1">
    <location>
        <begin position="299"/>
        <end position="318"/>
    </location>
</feature>
<feature type="transmembrane region" description="Helical" evidence="1">
    <location>
        <begin position="179"/>
        <end position="203"/>
    </location>
</feature>
<dbReference type="Proteomes" id="UP000323632">
    <property type="component" value="Unassembled WGS sequence"/>
</dbReference>
<evidence type="ECO:0000313" key="3">
    <source>
        <dbReference type="Proteomes" id="UP000323632"/>
    </source>
</evidence>
<proteinExistence type="predicted"/>
<gene>
    <name evidence="2" type="ORF">F0919_12445</name>
</gene>
<name>A0A5M6CDV0_9BACT</name>
<dbReference type="PANTHER" id="PTHR43044">
    <property type="match status" value="1"/>
</dbReference>
<protein>
    <submittedName>
        <fullName evidence="2">Quinol:cytochrome C oxidoreductase</fullName>
    </submittedName>
</protein>
<keyword evidence="1" id="KW-1133">Transmembrane helix</keyword>
<feature type="transmembrane region" description="Helical" evidence="1">
    <location>
        <begin position="92"/>
        <end position="111"/>
    </location>
</feature>
<feature type="transmembrane region" description="Helical" evidence="1">
    <location>
        <begin position="358"/>
        <end position="377"/>
    </location>
</feature>
<keyword evidence="3" id="KW-1185">Reference proteome</keyword>
<feature type="transmembrane region" description="Helical" evidence="1">
    <location>
        <begin position="54"/>
        <end position="80"/>
    </location>
</feature>
<keyword evidence="1" id="KW-0812">Transmembrane</keyword>
<dbReference type="RefSeq" id="WP_150033095.1">
    <property type="nucleotide sequence ID" value="NZ_VWSH01000003.1"/>
</dbReference>